<dbReference type="CDD" id="cd00190">
    <property type="entry name" value="Tryp_SPc"/>
    <property type="match status" value="1"/>
</dbReference>
<dbReference type="Pfam" id="PF16030">
    <property type="entry name" value="GD_N"/>
    <property type="match status" value="1"/>
</dbReference>
<feature type="compositionally biased region" description="Acidic residues" evidence="1">
    <location>
        <begin position="210"/>
        <end position="219"/>
    </location>
</feature>
<reference evidence="4" key="1">
    <citation type="submission" date="2021-12" db="EMBL/GenBank/DDBJ databases">
        <authorList>
            <person name="King R."/>
        </authorList>
    </citation>
    <scope>NUCLEOTIDE SEQUENCE</scope>
</reference>
<dbReference type="EMBL" id="OU963914">
    <property type="protein sequence ID" value="CAH0402914.1"/>
    <property type="molecule type" value="Genomic_DNA"/>
</dbReference>
<keyword evidence="2" id="KW-0732">Signal</keyword>
<feature type="domain" description="Peptidase S1" evidence="3">
    <location>
        <begin position="268"/>
        <end position="529"/>
    </location>
</feature>
<dbReference type="SMART" id="SM00020">
    <property type="entry name" value="Tryp_SPc"/>
    <property type="match status" value="1"/>
</dbReference>
<dbReference type="InterPro" id="IPR018114">
    <property type="entry name" value="TRYPSIN_HIS"/>
</dbReference>
<gene>
    <name evidence="4" type="ORF">CHILSU_LOCUS6168</name>
</gene>
<feature type="region of interest" description="Disordered" evidence="1">
    <location>
        <begin position="133"/>
        <end position="256"/>
    </location>
</feature>
<sequence length="529" mass="58793">MIKALCLVLVALAVPSHEQQDVPISPCPNVFQYEPPGTEPGRWYGNVNLSTDSTLHSLWLNIVLDRKADILGNWIGDVTTADNIDFKIENTKMMIHPGPAVAVRFFVQYNTLNPPTPKLKAIRLNGREICNADNPAPAVGRPETRPGTVQARPKPTTETPEYPVFKHPVNSPNPVDIGGGQVAPGNEFQQVTRPTQRPTSRPRPRPQPQPDDDDNYDDDSTGKPFSGGLPTFIIPDRGSGSRPSTVFEENNNPEQCGKVLRQNPNPLVVGGSPTYEGEWPWQIALYQTQTVDNKYICGGTLVSARHTVTAAHCVTLKGSNRVANKNTLTVYLGKHNLRTSVDGVQIRLVSHVLKHPEYNASSYQRDIAILTLRERVQFTEWVQPACLWPDNDLSLKNIVGRKGSVVGWGFDDTGVATEELSLVEMPVVDTETCIRSYSEFFVRFTSEYTYCAGYKNGVYNKYTGTIERTSVCNGDSGGGMVFRIGDSWYLRGIVSLSVARQNEYRCDPSHYVVFTDVARFLPWIQQNIV</sequence>
<dbReference type="PRINTS" id="PR00722">
    <property type="entry name" value="CHYMOTRYPSIN"/>
</dbReference>
<dbReference type="PROSITE" id="PS50240">
    <property type="entry name" value="TRYPSIN_DOM"/>
    <property type="match status" value="1"/>
</dbReference>
<evidence type="ECO:0000313" key="5">
    <source>
        <dbReference type="Proteomes" id="UP001153292"/>
    </source>
</evidence>
<dbReference type="InterPro" id="IPR031986">
    <property type="entry name" value="GD_N"/>
</dbReference>
<dbReference type="InterPro" id="IPR009003">
    <property type="entry name" value="Peptidase_S1_PA"/>
</dbReference>
<evidence type="ECO:0000313" key="4">
    <source>
        <dbReference type="EMBL" id="CAH0402914.1"/>
    </source>
</evidence>
<dbReference type="SUPFAM" id="SSF50494">
    <property type="entry name" value="Trypsin-like serine proteases"/>
    <property type="match status" value="1"/>
</dbReference>
<dbReference type="InterPro" id="IPR051333">
    <property type="entry name" value="CLIP_Serine_Protease"/>
</dbReference>
<accession>A0ABN8B5H8</accession>
<dbReference type="PANTHER" id="PTHR24260">
    <property type="match status" value="1"/>
</dbReference>
<evidence type="ECO:0000256" key="1">
    <source>
        <dbReference type="SAM" id="MobiDB-lite"/>
    </source>
</evidence>
<feature type="compositionally biased region" description="Low complexity" evidence="1">
    <location>
        <begin position="189"/>
        <end position="199"/>
    </location>
</feature>
<dbReference type="PANTHER" id="PTHR24260:SF143">
    <property type="entry name" value="SERINE PROTEASE GD-LIKE PROTEIN"/>
    <property type="match status" value="1"/>
</dbReference>
<dbReference type="InterPro" id="IPR001314">
    <property type="entry name" value="Peptidase_S1A"/>
</dbReference>
<name>A0ABN8B5H8_CHISP</name>
<dbReference type="Gene3D" id="2.40.10.10">
    <property type="entry name" value="Trypsin-like serine proteases"/>
    <property type="match status" value="1"/>
</dbReference>
<evidence type="ECO:0000256" key="2">
    <source>
        <dbReference type="SAM" id="SignalP"/>
    </source>
</evidence>
<dbReference type="InterPro" id="IPR001254">
    <property type="entry name" value="Trypsin_dom"/>
</dbReference>
<evidence type="ECO:0000259" key="3">
    <source>
        <dbReference type="PROSITE" id="PS50240"/>
    </source>
</evidence>
<dbReference type="Pfam" id="PF00089">
    <property type="entry name" value="Trypsin"/>
    <property type="match status" value="1"/>
</dbReference>
<dbReference type="PROSITE" id="PS00134">
    <property type="entry name" value="TRYPSIN_HIS"/>
    <property type="match status" value="1"/>
</dbReference>
<protein>
    <recommendedName>
        <fullName evidence="3">Peptidase S1 domain-containing protein</fullName>
    </recommendedName>
</protein>
<proteinExistence type="predicted"/>
<dbReference type="Proteomes" id="UP001153292">
    <property type="component" value="Chromosome 21"/>
</dbReference>
<feature type="compositionally biased region" description="Polar residues" evidence="1">
    <location>
        <begin position="241"/>
        <end position="254"/>
    </location>
</feature>
<feature type="signal peptide" evidence="2">
    <location>
        <begin position="1"/>
        <end position="18"/>
    </location>
</feature>
<feature type="chain" id="PRO_5047201787" description="Peptidase S1 domain-containing protein" evidence="2">
    <location>
        <begin position="19"/>
        <end position="529"/>
    </location>
</feature>
<keyword evidence="5" id="KW-1185">Reference proteome</keyword>
<organism evidence="4 5">
    <name type="scientific">Chilo suppressalis</name>
    <name type="common">Asiatic rice borer moth</name>
    <dbReference type="NCBI Taxonomy" id="168631"/>
    <lineage>
        <taxon>Eukaryota</taxon>
        <taxon>Metazoa</taxon>
        <taxon>Ecdysozoa</taxon>
        <taxon>Arthropoda</taxon>
        <taxon>Hexapoda</taxon>
        <taxon>Insecta</taxon>
        <taxon>Pterygota</taxon>
        <taxon>Neoptera</taxon>
        <taxon>Endopterygota</taxon>
        <taxon>Lepidoptera</taxon>
        <taxon>Glossata</taxon>
        <taxon>Ditrysia</taxon>
        <taxon>Pyraloidea</taxon>
        <taxon>Crambidae</taxon>
        <taxon>Crambinae</taxon>
        <taxon>Chilo</taxon>
    </lineage>
</organism>
<dbReference type="InterPro" id="IPR043504">
    <property type="entry name" value="Peptidase_S1_PA_chymotrypsin"/>
</dbReference>